<keyword evidence="2" id="KW-1185">Reference proteome</keyword>
<dbReference type="Proteomes" id="UP000655883">
    <property type="component" value="Segment"/>
</dbReference>
<protein>
    <submittedName>
        <fullName evidence="1">Uncharacterized protein</fullName>
    </submittedName>
</protein>
<gene>
    <name evidence="1" type="ORF">EVB97_145</name>
</gene>
<evidence type="ECO:0000313" key="2">
    <source>
        <dbReference type="Proteomes" id="UP000655883"/>
    </source>
</evidence>
<evidence type="ECO:0000313" key="1">
    <source>
        <dbReference type="EMBL" id="QIG72703.1"/>
    </source>
</evidence>
<accession>A0A7S5R7V4</accession>
<sequence>MRYEEALSMRKDGQYIYRASEKYVKYYSGDEVPDIYKGASDWKIGN</sequence>
<organism evidence="1 2">
    <name type="scientific">Rhizobium phage RHph_Y65</name>
    <dbReference type="NCBI Taxonomy" id="2509785"/>
    <lineage>
        <taxon>Viruses</taxon>
        <taxon>Duplodnaviria</taxon>
        <taxon>Heunggongvirae</taxon>
        <taxon>Uroviricota</taxon>
        <taxon>Caudoviricetes</taxon>
        <taxon>Kleczkowskaviridae</taxon>
        <taxon>Cuauhnahuacvirus</taxon>
        <taxon>Cuauhnahuacvirus Y65</taxon>
    </lineage>
</organism>
<name>A0A7S5R7V4_9CAUD</name>
<proteinExistence type="predicted"/>
<reference evidence="1 2" key="1">
    <citation type="submission" date="2020-01" db="EMBL/GenBank/DDBJ databases">
        <title>Patterns of diversity and host range of bacteriophage communities associated with bean-nodulatin bacteria.</title>
        <authorList>
            <person name="Vann Cauwenberghe J."/>
            <person name="Santamaria R.I."/>
            <person name="Bustos P."/>
            <person name="Juarez S."/>
            <person name="Gonzalez V."/>
        </authorList>
    </citation>
    <scope>NUCLEOTIDE SEQUENCE [LARGE SCALE GENOMIC DNA]</scope>
    <source>
        <strain evidence="2">RHph</strain>
    </source>
</reference>
<dbReference type="EMBL" id="MN988525">
    <property type="protein sequence ID" value="QIG72703.1"/>
    <property type="molecule type" value="Genomic_DNA"/>
</dbReference>